<dbReference type="PROSITE" id="PS00107">
    <property type="entry name" value="PROTEIN_KINASE_ATP"/>
    <property type="match status" value="1"/>
</dbReference>
<evidence type="ECO:0000256" key="16">
    <source>
        <dbReference type="ARBA" id="ARBA00022989"/>
    </source>
</evidence>
<dbReference type="GO" id="GO:0005524">
    <property type="term" value="F:ATP binding"/>
    <property type="evidence" value="ECO:0007669"/>
    <property type="project" value="UniProtKB-UniRule"/>
</dbReference>
<dbReference type="InterPro" id="IPR017441">
    <property type="entry name" value="Protein_kinase_ATP_BS"/>
</dbReference>
<evidence type="ECO:0000256" key="26">
    <source>
        <dbReference type="SAM" id="Phobius"/>
    </source>
</evidence>
<keyword evidence="12" id="KW-0677">Repeat</keyword>
<evidence type="ECO:0000256" key="5">
    <source>
        <dbReference type="ARBA" id="ARBA00022475"/>
    </source>
</evidence>
<evidence type="ECO:0000256" key="6">
    <source>
        <dbReference type="ARBA" id="ARBA00022527"/>
    </source>
</evidence>
<evidence type="ECO:0000256" key="22">
    <source>
        <dbReference type="ARBA" id="ARBA00054320"/>
    </source>
</evidence>
<dbReference type="GO" id="GO:0005789">
    <property type="term" value="C:endoplasmic reticulum membrane"/>
    <property type="evidence" value="ECO:0007669"/>
    <property type="project" value="UniProtKB-SubCell"/>
</dbReference>
<evidence type="ECO:0000256" key="4">
    <source>
        <dbReference type="ARBA" id="ARBA00012513"/>
    </source>
</evidence>
<dbReference type="Pfam" id="PF00560">
    <property type="entry name" value="LRR_1"/>
    <property type="match status" value="5"/>
</dbReference>
<dbReference type="CDD" id="cd14066">
    <property type="entry name" value="STKc_IRAK"/>
    <property type="match status" value="1"/>
</dbReference>
<evidence type="ECO:0000256" key="12">
    <source>
        <dbReference type="ARBA" id="ARBA00022737"/>
    </source>
</evidence>
<keyword evidence="19" id="KW-0325">Glycoprotein</keyword>
<dbReference type="FunFam" id="3.80.10.10:FF:000041">
    <property type="entry name" value="LRR receptor-like serine/threonine-protein kinase ERECTA"/>
    <property type="match status" value="1"/>
</dbReference>
<dbReference type="SMART" id="SM00220">
    <property type="entry name" value="S_TKc"/>
    <property type="match status" value="1"/>
</dbReference>
<feature type="chain" id="PRO_5033015376" description="Receptor kinase-like protein Xa21" evidence="27">
    <location>
        <begin position="18"/>
        <end position="982"/>
    </location>
</feature>
<keyword evidence="13 25" id="KW-0547">Nucleotide-binding</keyword>
<dbReference type="Gene3D" id="3.30.200.20">
    <property type="entry name" value="Phosphorylase Kinase, domain 1"/>
    <property type="match status" value="1"/>
</dbReference>
<dbReference type="EMBL" id="CAJGYO010000013">
    <property type="protein sequence ID" value="CAD6265888.1"/>
    <property type="molecule type" value="Genomic_DNA"/>
</dbReference>
<evidence type="ECO:0000256" key="9">
    <source>
        <dbReference type="ARBA" id="ARBA00022679"/>
    </source>
</evidence>
<evidence type="ECO:0000259" key="28">
    <source>
        <dbReference type="PROSITE" id="PS50011"/>
    </source>
</evidence>
<comment type="catalytic activity">
    <reaction evidence="21">
        <text>L-seryl-[protein] + ATP = O-phospho-L-seryl-[protein] + ADP + H(+)</text>
        <dbReference type="Rhea" id="RHEA:17989"/>
        <dbReference type="Rhea" id="RHEA-COMP:9863"/>
        <dbReference type="Rhea" id="RHEA-COMP:11604"/>
        <dbReference type="ChEBI" id="CHEBI:15378"/>
        <dbReference type="ChEBI" id="CHEBI:29999"/>
        <dbReference type="ChEBI" id="CHEBI:30616"/>
        <dbReference type="ChEBI" id="CHEBI:83421"/>
        <dbReference type="ChEBI" id="CHEBI:456216"/>
        <dbReference type="EC" id="2.7.11.1"/>
    </reaction>
</comment>
<dbReference type="InterPro" id="IPR032675">
    <property type="entry name" value="LRR_dom_sf"/>
</dbReference>
<evidence type="ECO:0000256" key="14">
    <source>
        <dbReference type="ARBA" id="ARBA00022777"/>
    </source>
</evidence>
<evidence type="ECO:0000313" key="29">
    <source>
        <dbReference type="EMBL" id="CAD6265888.1"/>
    </source>
</evidence>
<protein>
    <recommendedName>
        <fullName evidence="24">Receptor kinase-like protein Xa21</fullName>
        <ecNumber evidence="4">2.7.11.1</ecNumber>
    </recommendedName>
</protein>
<keyword evidence="8" id="KW-0433">Leucine-rich repeat</keyword>
<dbReference type="FunFam" id="3.80.10.10:FF:000288">
    <property type="entry name" value="LRR receptor-like serine/threonine-protein kinase EFR"/>
    <property type="match status" value="1"/>
</dbReference>
<evidence type="ECO:0000256" key="20">
    <source>
        <dbReference type="ARBA" id="ARBA00047899"/>
    </source>
</evidence>
<comment type="function">
    <text evidence="22">Receptor kinase that detects X.oryzae pv. oryzae protein Ax21 to promote innate immunity. Following X.oryzae pv. oryzae protein Ax21 detection, undergoes cleavage, releasing the processed protein kinase Xa21 chain.</text>
</comment>
<dbReference type="GO" id="GO:0005886">
    <property type="term" value="C:plasma membrane"/>
    <property type="evidence" value="ECO:0007669"/>
    <property type="project" value="UniProtKB-SubCell"/>
</dbReference>
<dbReference type="InterPro" id="IPR000719">
    <property type="entry name" value="Prot_kinase_dom"/>
</dbReference>
<evidence type="ECO:0000256" key="7">
    <source>
        <dbReference type="ARBA" id="ARBA00022553"/>
    </source>
</evidence>
<comment type="catalytic activity">
    <reaction evidence="20">
        <text>L-threonyl-[protein] + ATP = O-phospho-L-threonyl-[protein] + ADP + H(+)</text>
        <dbReference type="Rhea" id="RHEA:46608"/>
        <dbReference type="Rhea" id="RHEA-COMP:11060"/>
        <dbReference type="Rhea" id="RHEA-COMP:11605"/>
        <dbReference type="ChEBI" id="CHEBI:15378"/>
        <dbReference type="ChEBI" id="CHEBI:30013"/>
        <dbReference type="ChEBI" id="CHEBI:30616"/>
        <dbReference type="ChEBI" id="CHEBI:61977"/>
        <dbReference type="ChEBI" id="CHEBI:456216"/>
        <dbReference type="EC" id="2.7.11.1"/>
    </reaction>
</comment>
<keyword evidence="17 26" id="KW-0472">Membrane</keyword>
<comment type="similarity">
    <text evidence="3">Belongs to the protein kinase superfamily. Ser/Thr protein kinase family.</text>
</comment>
<dbReference type="SUPFAM" id="SSF56112">
    <property type="entry name" value="Protein kinase-like (PK-like)"/>
    <property type="match status" value="1"/>
</dbReference>
<evidence type="ECO:0000256" key="15">
    <source>
        <dbReference type="ARBA" id="ARBA00022840"/>
    </source>
</evidence>
<comment type="caution">
    <text evidence="29">The sequence shown here is derived from an EMBL/GenBank/DDBJ whole genome shotgun (WGS) entry which is preliminary data.</text>
</comment>
<organism evidence="29 30">
    <name type="scientific">Miscanthus lutarioriparius</name>
    <dbReference type="NCBI Taxonomy" id="422564"/>
    <lineage>
        <taxon>Eukaryota</taxon>
        <taxon>Viridiplantae</taxon>
        <taxon>Streptophyta</taxon>
        <taxon>Embryophyta</taxon>
        <taxon>Tracheophyta</taxon>
        <taxon>Spermatophyta</taxon>
        <taxon>Magnoliopsida</taxon>
        <taxon>Liliopsida</taxon>
        <taxon>Poales</taxon>
        <taxon>Poaceae</taxon>
        <taxon>PACMAD clade</taxon>
        <taxon>Panicoideae</taxon>
        <taxon>Andropogonodae</taxon>
        <taxon>Andropogoneae</taxon>
        <taxon>Saccharinae</taxon>
        <taxon>Miscanthus</taxon>
    </lineage>
</organism>
<dbReference type="Pfam" id="PF07714">
    <property type="entry name" value="PK_Tyr_Ser-Thr"/>
    <property type="match status" value="1"/>
</dbReference>
<dbReference type="InterPro" id="IPR011009">
    <property type="entry name" value="Kinase-like_dom_sf"/>
</dbReference>
<dbReference type="InterPro" id="IPR001245">
    <property type="entry name" value="Ser-Thr/Tyr_kinase_cat_dom"/>
</dbReference>
<evidence type="ECO:0000256" key="18">
    <source>
        <dbReference type="ARBA" id="ARBA00023170"/>
    </source>
</evidence>
<name>A0A811R7B4_9POAL</name>
<keyword evidence="14" id="KW-0418">Kinase</keyword>
<dbReference type="OrthoDB" id="676979at2759"/>
<proteinExistence type="inferred from homology"/>
<dbReference type="InterPro" id="IPR051809">
    <property type="entry name" value="Plant_receptor-like_S/T_kinase"/>
</dbReference>
<keyword evidence="15 25" id="KW-0067">ATP-binding</keyword>
<dbReference type="FunFam" id="3.30.200.20:FF:000432">
    <property type="entry name" value="LRR receptor-like serine/threonine-protein kinase EFR"/>
    <property type="match status" value="1"/>
</dbReference>
<keyword evidence="18" id="KW-0675">Receptor</keyword>
<sequence>MLMLAAFLLLMSYGVGSIRCLTILYNNTTDMLMLSDFRGAITSDPQGTLSSWNSTTPYCQWKGVTCSLRHPGRVTVLNLGDQGLSGSISPSLGNLTFLMVLNLSQNSFSGELPDFVRLQRLEMLDLGTNMLTGTIPPKIGFLPKLAFLSLVKNGLTGTIPPSLINATQLRGVLLQTNQLQGVIPDQLWQLPNLRQLFLGENMLSGSISPDISNRSSLRALDLGSNMLGNALPANIGNIFPDLLTLNLRDNMLEGQIPASLGNASGLVYIDLSNNHFAGQIPISFGKLSGLHFIGLQQNKLEAKDTKSWEFLDALSNCTLLNALQLSQNQLQGAIPNSIGKLSPNLQWLALDTNNLLGTVPMSISYLSGLTTLQLQNNSLTGPIGEWVGNMTNLQGLVLNENNFIGPIPFSIGNLTRLEYLSLANNDLEAPIPPSLLNLSQLSELDLSYNNLQGNMFTQLSSTVTIYKISYNSLDGPIPTDIGNLNQLVELHLSSNKLSGEIPDSLGECQKLQILQIDHNFLSGNISMSLIRLKNLALLNLSHNNLSGSIPVALGDLKFLALLDLSYNHLYGEIPSSGVFENAASVSLSDNSGLCGGAVDLKMQPCPHVSRRRLTQYYMIRILIPIFGFMSLILLIYFLLTGMRKARESSPLQDFTGEQFPKVSYNDLAEATRNFSESNLLGRGSYGSVYRGHILKNKIEVAVKVLDLDMRGAEKSFFSECEALRRIQHRNLVPIITACSTVDRDGNVFKALVYEFMRNGNLDTWLHNNLEVKSPKHLNLTQRLSIAVNIADALDYLHHDSGKPIVHCDVKPSNILLDDDMTAHLGDFGIASFYVNSQLMTSTDSTTSAGIKGTIGYIAPEYAGGARVSTSGDVYSFGIVLLEMLTGKRPTDPMFENGANLVDFVDKSFPDQISDIIDAPIQEMCKVTTQGRMDDIDTAVHRCVLSMLQVALSCTCQLPKDRMDMREVASKMHAINMSSIKGK</sequence>
<feature type="domain" description="Protein kinase" evidence="28">
    <location>
        <begin position="674"/>
        <end position="975"/>
    </location>
</feature>
<dbReference type="InterPro" id="IPR003591">
    <property type="entry name" value="Leu-rich_rpt_typical-subtyp"/>
</dbReference>
<feature type="signal peptide" evidence="27">
    <location>
        <begin position="1"/>
        <end position="17"/>
    </location>
</feature>
<accession>A0A811R7B4</accession>
<dbReference type="GO" id="GO:0004674">
    <property type="term" value="F:protein serine/threonine kinase activity"/>
    <property type="evidence" value="ECO:0007669"/>
    <property type="project" value="UniProtKB-KW"/>
</dbReference>
<dbReference type="Proteomes" id="UP000604825">
    <property type="component" value="Unassembled WGS sequence"/>
</dbReference>
<keyword evidence="16 26" id="KW-1133">Transmembrane helix</keyword>
<keyword evidence="30" id="KW-1185">Reference proteome</keyword>
<evidence type="ECO:0000256" key="11">
    <source>
        <dbReference type="ARBA" id="ARBA00022729"/>
    </source>
</evidence>
<dbReference type="EC" id="2.7.11.1" evidence="4"/>
<evidence type="ECO:0000256" key="13">
    <source>
        <dbReference type="ARBA" id="ARBA00022741"/>
    </source>
</evidence>
<evidence type="ECO:0000256" key="8">
    <source>
        <dbReference type="ARBA" id="ARBA00022614"/>
    </source>
</evidence>
<dbReference type="FunFam" id="3.80.10.10:FF:000275">
    <property type="entry name" value="Leucine-rich repeat receptor-like protein kinase"/>
    <property type="match status" value="1"/>
</dbReference>
<gene>
    <name evidence="29" type="ORF">NCGR_LOCUS49193</name>
</gene>
<keyword evidence="9" id="KW-0808">Transferase</keyword>
<comment type="subcellular location">
    <subcellularLocation>
        <location evidence="1">Cell membrane</location>
        <topology evidence="1">Single-pass type I membrane protein</topology>
    </subcellularLocation>
    <subcellularLocation>
        <location evidence="2">Endoplasmic reticulum membrane</location>
        <topology evidence="2">Single-pass membrane protein</topology>
    </subcellularLocation>
</comment>
<feature type="transmembrane region" description="Helical" evidence="26">
    <location>
        <begin position="617"/>
        <end position="639"/>
    </location>
</feature>
<dbReference type="SUPFAM" id="SSF52047">
    <property type="entry name" value="RNI-like"/>
    <property type="match status" value="1"/>
</dbReference>
<keyword evidence="5" id="KW-1003">Cell membrane</keyword>
<dbReference type="InterPro" id="IPR055414">
    <property type="entry name" value="LRR_R13L4/SHOC2-like"/>
</dbReference>
<evidence type="ECO:0000256" key="17">
    <source>
        <dbReference type="ARBA" id="ARBA00023136"/>
    </source>
</evidence>
<evidence type="ECO:0000256" key="23">
    <source>
        <dbReference type="ARBA" id="ARBA00056628"/>
    </source>
</evidence>
<keyword evidence="7" id="KW-0597">Phosphoprotein</keyword>
<feature type="binding site" evidence="25">
    <location>
        <position position="703"/>
    </location>
    <ligand>
        <name>ATP</name>
        <dbReference type="ChEBI" id="CHEBI:30616"/>
    </ligand>
</feature>
<keyword evidence="10 26" id="KW-0812">Transmembrane</keyword>
<evidence type="ECO:0000256" key="27">
    <source>
        <dbReference type="SAM" id="SignalP"/>
    </source>
</evidence>
<evidence type="ECO:0000256" key="25">
    <source>
        <dbReference type="PROSITE-ProRule" id="PRU10141"/>
    </source>
</evidence>
<dbReference type="PANTHER" id="PTHR27008:SF593">
    <property type="entry name" value="OS02G0615800 PROTEIN"/>
    <property type="match status" value="1"/>
</dbReference>
<dbReference type="PRINTS" id="PR00019">
    <property type="entry name" value="LEURICHRPT"/>
</dbReference>
<evidence type="ECO:0000256" key="10">
    <source>
        <dbReference type="ARBA" id="ARBA00022692"/>
    </source>
</evidence>
<evidence type="ECO:0000256" key="2">
    <source>
        <dbReference type="ARBA" id="ARBA00004389"/>
    </source>
</evidence>
<dbReference type="Gene3D" id="3.80.10.10">
    <property type="entry name" value="Ribonuclease Inhibitor"/>
    <property type="match status" value="2"/>
</dbReference>
<dbReference type="Gene3D" id="1.10.510.10">
    <property type="entry name" value="Transferase(Phosphotransferase) domain 1"/>
    <property type="match status" value="1"/>
</dbReference>
<dbReference type="PANTHER" id="PTHR27008">
    <property type="entry name" value="OS04G0122200 PROTEIN"/>
    <property type="match status" value="1"/>
</dbReference>
<dbReference type="PROSITE" id="PS50011">
    <property type="entry name" value="PROTEIN_KINASE_DOM"/>
    <property type="match status" value="1"/>
</dbReference>
<dbReference type="InterPro" id="IPR008271">
    <property type="entry name" value="Ser/Thr_kinase_AS"/>
</dbReference>
<dbReference type="SUPFAM" id="SSF52058">
    <property type="entry name" value="L domain-like"/>
    <property type="match status" value="1"/>
</dbReference>
<dbReference type="SMART" id="SM00369">
    <property type="entry name" value="LRR_TYP"/>
    <property type="match status" value="7"/>
</dbReference>
<dbReference type="PROSITE" id="PS00108">
    <property type="entry name" value="PROTEIN_KINASE_ST"/>
    <property type="match status" value="1"/>
</dbReference>
<dbReference type="InterPro" id="IPR013210">
    <property type="entry name" value="LRR_N_plant-typ"/>
</dbReference>
<evidence type="ECO:0000256" key="3">
    <source>
        <dbReference type="ARBA" id="ARBA00008684"/>
    </source>
</evidence>
<dbReference type="InterPro" id="IPR001611">
    <property type="entry name" value="Leu-rich_rpt"/>
</dbReference>
<keyword evidence="6" id="KW-0723">Serine/threonine-protein kinase</keyword>
<evidence type="ECO:0000256" key="19">
    <source>
        <dbReference type="ARBA" id="ARBA00023180"/>
    </source>
</evidence>
<dbReference type="Pfam" id="PF23598">
    <property type="entry name" value="LRR_14"/>
    <property type="match status" value="1"/>
</dbReference>
<evidence type="ECO:0000256" key="21">
    <source>
        <dbReference type="ARBA" id="ARBA00048679"/>
    </source>
</evidence>
<dbReference type="FunFam" id="1.10.510.10:FF:000358">
    <property type="entry name" value="Putative leucine-rich repeat receptor-like serine/threonine-protein kinase"/>
    <property type="match status" value="1"/>
</dbReference>
<dbReference type="AlphaFoldDB" id="A0A811R7B4"/>
<dbReference type="Pfam" id="PF08263">
    <property type="entry name" value="LRRNT_2"/>
    <property type="match status" value="1"/>
</dbReference>
<evidence type="ECO:0000256" key="1">
    <source>
        <dbReference type="ARBA" id="ARBA00004251"/>
    </source>
</evidence>
<reference evidence="29" key="1">
    <citation type="submission" date="2020-10" db="EMBL/GenBank/DDBJ databases">
        <authorList>
            <person name="Han B."/>
            <person name="Lu T."/>
            <person name="Zhao Q."/>
            <person name="Huang X."/>
            <person name="Zhao Y."/>
        </authorList>
    </citation>
    <scope>NUCLEOTIDE SEQUENCE</scope>
</reference>
<evidence type="ECO:0000256" key="24">
    <source>
        <dbReference type="ARBA" id="ARBA00072040"/>
    </source>
</evidence>
<comment type="function">
    <text evidence="23">The processed protein kinase Xa21 chain released by protein cleavage after X.oryzae pv. oryzae protein Ax21 detection translocates into the nucleus where it can bind and regulate WRKY62, a transcription factor. Confers resistance to the bacterial pathogen X.oryzae pv. oryzae (Xoo).</text>
</comment>
<keyword evidence="11 27" id="KW-0732">Signal</keyword>
<evidence type="ECO:0000313" key="30">
    <source>
        <dbReference type="Proteomes" id="UP000604825"/>
    </source>
</evidence>